<dbReference type="AlphaFoldDB" id="A0A9P0AF83"/>
<proteinExistence type="inferred from homology"/>
<dbReference type="GO" id="GO:0003735">
    <property type="term" value="F:structural constituent of ribosome"/>
    <property type="evidence" value="ECO:0007669"/>
    <property type="project" value="InterPro"/>
</dbReference>
<evidence type="ECO:0000256" key="1">
    <source>
        <dbReference type="ARBA" id="ARBA00009451"/>
    </source>
</evidence>
<dbReference type="Proteomes" id="UP001152759">
    <property type="component" value="Chromosome 7"/>
</dbReference>
<keyword evidence="3 6" id="KW-0687">Ribonucleoprotein</keyword>
<dbReference type="InterPro" id="IPR047867">
    <property type="entry name" value="Ribosomal_uL22_bac/org-type"/>
</dbReference>
<dbReference type="InterPro" id="IPR036394">
    <property type="entry name" value="Ribosomal_uL22_sf"/>
</dbReference>
<dbReference type="GO" id="GO:0005762">
    <property type="term" value="C:mitochondrial large ribosomal subunit"/>
    <property type="evidence" value="ECO:0007669"/>
    <property type="project" value="TreeGrafter"/>
</dbReference>
<evidence type="ECO:0000256" key="3">
    <source>
        <dbReference type="ARBA" id="ARBA00023274"/>
    </source>
</evidence>
<reference evidence="7" key="1">
    <citation type="submission" date="2021-12" db="EMBL/GenBank/DDBJ databases">
        <authorList>
            <person name="King R."/>
        </authorList>
    </citation>
    <scope>NUCLEOTIDE SEQUENCE</scope>
</reference>
<dbReference type="InterPro" id="IPR001063">
    <property type="entry name" value="Ribosomal_uL22"/>
</dbReference>
<name>A0A9P0AF83_BEMTA</name>
<evidence type="ECO:0000256" key="6">
    <source>
        <dbReference type="RuleBase" id="RU004005"/>
    </source>
</evidence>
<dbReference type="PANTHER" id="PTHR13501">
    <property type="entry name" value="CHLOROPLAST 50S RIBOSOMAL PROTEIN L22-RELATED"/>
    <property type="match status" value="1"/>
</dbReference>
<evidence type="ECO:0000256" key="2">
    <source>
        <dbReference type="ARBA" id="ARBA00022980"/>
    </source>
</evidence>
<evidence type="ECO:0000256" key="5">
    <source>
        <dbReference type="ARBA" id="ARBA00035506"/>
    </source>
</evidence>
<comment type="similarity">
    <text evidence="1 6">Belongs to the universal ribosomal protein uL22 family.</text>
</comment>
<evidence type="ECO:0000313" key="7">
    <source>
        <dbReference type="EMBL" id="CAH0393240.1"/>
    </source>
</evidence>
<dbReference type="Pfam" id="PF00237">
    <property type="entry name" value="Ribosomal_L22"/>
    <property type="match status" value="1"/>
</dbReference>
<organism evidence="7 8">
    <name type="scientific">Bemisia tabaci</name>
    <name type="common">Sweetpotato whitefly</name>
    <name type="synonym">Aleurodes tabaci</name>
    <dbReference type="NCBI Taxonomy" id="7038"/>
    <lineage>
        <taxon>Eukaryota</taxon>
        <taxon>Metazoa</taxon>
        <taxon>Ecdysozoa</taxon>
        <taxon>Arthropoda</taxon>
        <taxon>Hexapoda</taxon>
        <taxon>Insecta</taxon>
        <taxon>Pterygota</taxon>
        <taxon>Neoptera</taxon>
        <taxon>Paraneoptera</taxon>
        <taxon>Hemiptera</taxon>
        <taxon>Sternorrhyncha</taxon>
        <taxon>Aleyrodoidea</taxon>
        <taxon>Aleyrodidae</taxon>
        <taxon>Aleyrodinae</taxon>
        <taxon>Bemisia</taxon>
    </lineage>
</organism>
<dbReference type="EMBL" id="OU963868">
    <property type="protein sequence ID" value="CAH0393240.1"/>
    <property type="molecule type" value="Genomic_DNA"/>
</dbReference>
<accession>A0A9P0AF83</accession>
<keyword evidence="2 6" id="KW-0689">Ribosomal protein</keyword>
<dbReference type="PANTHER" id="PTHR13501:SF8">
    <property type="entry name" value="LARGE RIBOSOMAL SUBUNIT PROTEIN UL22M"/>
    <property type="match status" value="1"/>
</dbReference>
<keyword evidence="8" id="KW-1185">Reference proteome</keyword>
<dbReference type="Gene3D" id="3.90.470.10">
    <property type="entry name" value="Ribosomal protein L22/L17"/>
    <property type="match status" value="1"/>
</dbReference>
<gene>
    <name evidence="7" type="ORF">BEMITA_LOCUS11664</name>
</gene>
<protein>
    <recommendedName>
        <fullName evidence="4">Large ribosomal subunit protein uL22m</fullName>
    </recommendedName>
    <alternativeName>
        <fullName evidence="5">39S ribosomal protein L22, mitochondrial</fullName>
    </alternativeName>
</protein>
<dbReference type="GO" id="GO:0006412">
    <property type="term" value="P:translation"/>
    <property type="evidence" value="ECO:0007669"/>
    <property type="project" value="InterPro"/>
</dbReference>
<sequence>MTSNNSDHLLSGIMVVQAALASTLCRVTGNLFSNNSALNLQPKLLSLFKIAAASYKGEPSHFMDFNKVVYPPQEPGEPPRPAFICHQKTNVKYQPKKLYVCACLIRGMTVDEALKQLKQVPRKGAVIIADTLKEARDLAVTEHNVEFKSNLWVAESFVSKGITIKGVRKHAKGRHGIIFYRYSHYFVRLEEGTPPKDYYWDLPRDGPSALERYVEQLRARRIINSL</sequence>
<dbReference type="SUPFAM" id="SSF54843">
    <property type="entry name" value="Ribosomal protein L22"/>
    <property type="match status" value="1"/>
</dbReference>
<dbReference type="CDD" id="cd00336">
    <property type="entry name" value="Ribosomal_L22"/>
    <property type="match status" value="1"/>
</dbReference>
<evidence type="ECO:0000313" key="8">
    <source>
        <dbReference type="Proteomes" id="UP001152759"/>
    </source>
</evidence>
<evidence type="ECO:0000256" key="4">
    <source>
        <dbReference type="ARBA" id="ARBA00035286"/>
    </source>
</evidence>